<dbReference type="EMBL" id="LR586016">
    <property type="protein sequence ID" value="VIP02173.1"/>
    <property type="molecule type" value="Genomic_DNA"/>
</dbReference>
<reference evidence="2" key="1">
    <citation type="submission" date="2019-04" db="EMBL/GenBank/DDBJ databases">
        <authorList>
            <consortium name="Science for Life Laboratories"/>
        </authorList>
    </citation>
    <scope>NUCLEOTIDE SEQUENCE</scope>
    <source>
        <strain evidence="2">MBLW1</strain>
    </source>
</reference>
<accession>A0A6C2YVY0</accession>
<evidence type="ECO:0000313" key="3">
    <source>
        <dbReference type="Proteomes" id="UP000464378"/>
    </source>
</evidence>
<protein>
    <submittedName>
        <fullName evidence="2">Uncharacterized protein</fullName>
    </submittedName>
</protein>
<gene>
    <name evidence="1" type="ORF">GMBLW1_17870</name>
    <name evidence="2" type="ORF">GMBLW1_35890</name>
</gene>
<evidence type="ECO:0000313" key="2">
    <source>
        <dbReference type="EMBL" id="VIP05604.1"/>
    </source>
</evidence>
<dbReference type="EMBL" id="LR593887">
    <property type="protein sequence ID" value="VTS00606.1"/>
    <property type="molecule type" value="Genomic_DNA"/>
</dbReference>
<name>A0A6C2YVY0_9BACT</name>
<dbReference type="KEGG" id="tim:GMBLW1_35890"/>
<proteinExistence type="predicted"/>
<dbReference type="Proteomes" id="UP000464378">
    <property type="component" value="Chromosome"/>
</dbReference>
<sequence length="169" mass="18562">MPASIHVNGPALIAVGAQGLQGQLAQLGISEDGVTIQLNNYDDPVMTDAGGMRVPVDLQEMGQDAIIRMRLVAYDLAILQRIRKRANAAAEGVGPSVGRLIASNNHGFRVAISSETDEPWRFFLCYPRSAQQVKVGTRRSMWDVEFYSWPLVNNLSTSFGARLYDHVFA</sequence>
<dbReference type="EMBL" id="LR586016">
    <property type="protein sequence ID" value="VIP05604.1"/>
    <property type="molecule type" value="Genomic_DNA"/>
</dbReference>
<dbReference type="InParanoid" id="A0A6C2YVY0"/>
<evidence type="ECO:0000313" key="1">
    <source>
        <dbReference type="EMBL" id="VIP02173.1"/>
    </source>
</evidence>
<organism evidence="2">
    <name type="scientific">Tuwongella immobilis</name>
    <dbReference type="NCBI Taxonomy" id="692036"/>
    <lineage>
        <taxon>Bacteria</taxon>
        <taxon>Pseudomonadati</taxon>
        <taxon>Planctomycetota</taxon>
        <taxon>Planctomycetia</taxon>
        <taxon>Gemmatales</taxon>
        <taxon>Gemmataceae</taxon>
        <taxon>Tuwongella</taxon>
    </lineage>
</organism>
<dbReference type="EMBL" id="LR593887">
    <property type="protein sequence ID" value="VTS08563.1"/>
    <property type="molecule type" value="Genomic_DNA"/>
</dbReference>
<dbReference type="RefSeq" id="WP_162657372.1">
    <property type="nucleotide sequence ID" value="NZ_LR593887.1"/>
</dbReference>
<dbReference type="KEGG" id="tim:GMBLW1_17870"/>
<keyword evidence="3" id="KW-1185">Reference proteome</keyword>
<dbReference type="AlphaFoldDB" id="A0A6C2YVY0"/>